<organism evidence="1 2">
    <name type="scientific">Nonomuraea insulae</name>
    <dbReference type="NCBI Taxonomy" id="1616787"/>
    <lineage>
        <taxon>Bacteria</taxon>
        <taxon>Bacillati</taxon>
        <taxon>Actinomycetota</taxon>
        <taxon>Actinomycetes</taxon>
        <taxon>Streptosporangiales</taxon>
        <taxon>Streptosporangiaceae</taxon>
        <taxon>Nonomuraea</taxon>
    </lineage>
</organism>
<evidence type="ECO:0000313" key="2">
    <source>
        <dbReference type="Proteomes" id="UP001596058"/>
    </source>
</evidence>
<dbReference type="EMBL" id="JBHSPA010000029">
    <property type="protein sequence ID" value="MFC5827507.1"/>
    <property type="molecule type" value="Genomic_DNA"/>
</dbReference>
<reference evidence="2" key="1">
    <citation type="journal article" date="2019" name="Int. J. Syst. Evol. Microbiol.">
        <title>The Global Catalogue of Microorganisms (GCM) 10K type strain sequencing project: providing services to taxonomists for standard genome sequencing and annotation.</title>
        <authorList>
            <consortium name="The Broad Institute Genomics Platform"/>
            <consortium name="The Broad Institute Genome Sequencing Center for Infectious Disease"/>
            <person name="Wu L."/>
            <person name="Ma J."/>
        </authorList>
    </citation>
    <scope>NUCLEOTIDE SEQUENCE [LARGE SCALE GENOMIC DNA]</scope>
    <source>
        <strain evidence="2">CCUG 53903</strain>
    </source>
</reference>
<accession>A0ABW1CPM9</accession>
<comment type="caution">
    <text evidence="1">The sequence shown here is derived from an EMBL/GenBank/DDBJ whole genome shotgun (WGS) entry which is preliminary data.</text>
</comment>
<dbReference type="Proteomes" id="UP001596058">
    <property type="component" value="Unassembled WGS sequence"/>
</dbReference>
<evidence type="ECO:0000313" key="1">
    <source>
        <dbReference type="EMBL" id="MFC5827507.1"/>
    </source>
</evidence>
<proteinExistence type="predicted"/>
<sequence length="43" mass="4724">MRSYGHGWAAHAWVASPMATFDLVFGAGHDEARVDGTARRTYT</sequence>
<dbReference type="RefSeq" id="WP_379517007.1">
    <property type="nucleotide sequence ID" value="NZ_JBHSPA010000029.1"/>
</dbReference>
<keyword evidence="2" id="KW-1185">Reference proteome</keyword>
<gene>
    <name evidence="1" type="ORF">ACFPZ3_26900</name>
</gene>
<protein>
    <submittedName>
        <fullName evidence="1">Uncharacterized protein</fullName>
    </submittedName>
</protein>
<name>A0ABW1CPM9_9ACTN</name>